<organism evidence="8 9">
    <name type="scientific">Phycicoccus elongatus Lp2</name>
    <dbReference type="NCBI Taxonomy" id="1193181"/>
    <lineage>
        <taxon>Bacteria</taxon>
        <taxon>Bacillati</taxon>
        <taxon>Actinomycetota</taxon>
        <taxon>Actinomycetes</taxon>
        <taxon>Micrococcales</taxon>
        <taxon>Intrasporangiaceae</taxon>
        <taxon>Phycicoccus</taxon>
    </lineage>
</organism>
<keyword evidence="4" id="KW-0731">Sigma factor</keyword>
<protein>
    <submittedName>
        <fullName evidence="8">RNA polymerase sigma factor, sigma-70 family</fullName>
    </submittedName>
</protein>
<evidence type="ECO:0000256" key="2">
    <source>
        <dbReference type="ARBA" id="ARBA00011344"/>
    </source>
</evidence>
<dbReference type="Pfam" id="PF08281">
    <property type="entry name" value="Sigma70_r4_2"/>
    <property type="match status" value="1"/>
</dbReference>
<keyword evidence="3" id="KW-0805">Transcription regulation</keyword>
<dbReference type="InterPro" id="IPR032710">
    <property type="entry name" value="NTF2-like_dom_sf"/>
</dbReference>
<evidence type="ECO:0000313" key="9">
    <source>
        <dbReference type="Proteomes" id="UP000013167"/>
    </source>
</evidence>
<dbReference type="HOGENOM" id="CLU_047691_22_1_11"/>
<evidence type="ECO:0000256" key="3">
    <source>
        <dbReference type="ARBA" id="ARBA00023015"/>
    </source>
</evidence>
<dbReference type="GO" id="GO:0006352">
    <property type="term" value="P:DNA-templated transcription initiation"/>
    <property type="evidence" value="ECO:0007669"/>
    <property type="project" value="InterPro"/>
</dbReference>
<proteinExistence type="inferred from homology"/>
<evidence type="ECO:0000256" key="1">
    <source>
        <dbReference type="ARBA" id="ARBA00010641"/>
    </source>
</evidence>
<dbReference type="SUPFAM" id="SSF54427">
    <property type="entry name" value="NTF2-like"/>
    <property type="match status" value="1"/>
</dbReference>
<dbReference type="EMBL" id="CAIZ01000010">
    <property type="protein sequence ID" value="CCH68591.1"/>
    <property type="molecule type" value="Genomic_DNA"/>
</dbReference>
<dbReference type="SUPFAM" id="SSF88946">
    <property type="entry name" value="Sigma2 domain of RNA polymerase sigma factors"/>
    <property type="match status" value="1"/>
</dbReference>
<evidence type="ECO:0000259" key="6">
    <source>
        <dbReference type="Pfam" id="PF04542"/>
    </source>
</evidence>
<comment type="similarity">
    <text evidence="1">Belongs to the sigma-70 factor family. ECF subfamily.</text>
</comment>
<feature type="domain" description="RNA polymerase sigma factor 70 region 4 type 2" evidence="7">
    <location>
        <begin position="107"/>
        <end position="157"/>
    </location>
</feature>
<dbReference type="Pfam" id="PF04542">
    <property type="entry name" value="Sigma70_r2"/>
    <property type="match status" value="1"/>
</dbReference>
<dbReference type="InterPro" id="IPR036388">
    <property type="entry name" value="WH-like_DNA-bd_sf"/>
</dbReference>
<dbReference type="PANTHER" id="PTHR30173:SF43">
    <property type="entry name" value="ECF RNA POLYMERASE SIGMA FACTOR SIGI-RELATED"/>
    <property type="match status" value="1"/>
</dbReference>
<dbReference type="Gene3D" id="1.10.10.10">
    <property type="entry name" value="Winged helix-like DNA-binding domain superfamily/Winged helix DNA-binding domain"/>
    <property type="match status" value="1"/>
</dbReference>
<dbReference type="InterPro" id="IPR052704">
    <property type="entry name" value="ECF_Sigma-70_Domain"/>
</dbReference>
<sequence length="299" mass="31923">MDATDAFAAERPRLVTLAARVLRDSTEAEDVAQQAWLRLNGTSESIANVPAWLTTVTVRLCLDRLKSRTPVPVHDDLLHGRLGGETDQGRSADPAAHSVLADTVAVALHVVLDRLTPSERVAFVLHESFGFEFPMIADLLETSPTAARKLASRARAKVAAPMAQDQLADWEVVDAFLAAARGGDLQRLLQLLAPDVLVIGDSAAAALGTPSRIEGRAEVAAFFNGAAASALPVYVDDRPGAAWFDRGTARVAFDFTVVDGRVTQIVFRADPAVIDAVRRRRAGLPADFAWRPVSSTSGG</sequence>
<keyword evidence="9" id="KW-1185">Reference proteome</keyword>
<reference evidence="8 9" key="1">
    <citation type="journal article" date="2013" name="ISME J.">
        <title>A metabolic model for members of the genus Tetrasphaera involved in enhanced biological phosphorus removal.</title>
        <authorList>
            <person name="Kristiansen R."/>
            <person name="Nguyen H.T.T."/>
            <person name="Saunders A.M."/>
            <person name="Nielsen J.L."/>
            <person name="Wimmer R."/>
            <person name="Le V.Q."/>
            <person name="McIlroy S.J."/>
            <person name="Petrovski S."/>
            <person name="Seviour R.J."/>
            <person name="Calteau A."/>
            <person name="Nielsen K.L."/>
            <person name="Nielsen P.H."/>
        </authorList>
    </citation>
    <scope>NUCLEOTIDE SEQUENCE [LARGE SCALE GENOMIC DNA]</scope>
    <source>
        <strain evidence="8 9">Lp2</strain>
    </source>
</reference>
<dbReference type="OrthoDB" id="3211555at2"/>
<dbReference type="PANTHER" id="PTHR30173">
    <property type="entry name" value="SIGMA 19 FACTOR"/>
    <property type="match status" value="1"/>
</dbReference>
<evidence type="ECO:0000259" key="7">
    <source>
        <dbReference type="Pfam" id="PF08281"/>
    </source>
</evidence>
<evidence type="ECO:0000256" key="5">
    <source>
        <dbReference type="ARBA" id="ARBA00023163"/>
    </source>
</evidence>
<dbReference type="InterPro" id="IPR013325">
    <property type="entry name" value="RNA_pol_sigma_r2"/>
</dbReference>
<dbReference type="GO" id="GO:0003677">
    <property type="term" value="F:DNA binding"/>
    <property type="evidence" value="ECO:0007669"/>
    <property type="project" value="InterPro"/>
</dbReference>
<comment type="caution">
    <text evidence="8">The sequence shown here is derived from an EMBL/GenBank/DDBJ whole genome shotgun (WGS) entry which is preliminary data.</text>
</comment>
<dbReference type="Proteomes" id="UP000013167">
    <property type="component" value="Unassembled WGS sequence"/>
</dbReference>
<dbReference type="InterPro" id="IPR013324">
    <property type="entry name" value="RNA_pol_sigma_r3/r4-like"/>
</dbReference>
<dbReference type="eggNOG" id="COG1595">
    <property type="taxonomic scope" value="Bacteria"/>
</dbReference>
<keyword evidence="5" id="KW-0804">Transcription</keyword>
<dbReference type="Gene3D" id="1.10.1740.10">
    <property type="match status" value="1"/>
</dbReference>
<gene>
    <name evidence="8" type="ORF">BN10_1070031</name>
</gene>
<evidence type="ECO:0000313" key="8">
    <source>
        <dbReference type="EMBL" id="CCH68591.1"/>
    </source>
</evidence>
<dbReference type="InterPro" id="IPR007627">
    <property type="entry name" value="RNA_pol_sigma70_r2"/>
</dbReference>
<dbReference type="AlphaFoldDB" id="N0DYZ9"/>
<dbReference type="Gene3D" id="3.10.450.50">
    <property type="match status" value="1"/>
</dbReference>
<dbReference type="SUPFAM" id="SSF88659">
    <property type="entry name" value="Sigma3 and sigma4 domains of RNA polymerase sigma factors"/>
    <property type="match status" value="1"/>
</dbReference>
<dbReference type="STRING" id="1193181.BN10_1070031"/>
<dbReference type="RefSeq" id="WP_010851495.1">
    <property type="nucleotide sequence ID" value="NZ_HF570956.1"/>
</dbReference>
<evidence type="ECO:0000256" key="4">
    <source>
        <dbReference type="ARBA" id="ARBA00023082"/>
    </source>
</evidence>
<accession>N0DYZ9</accession>
<feature type="domain" description="RNA polymerase sigma-70 region 2" evidence="6">
    <location>
        <begin position="8"/>
        <end position="68"/>
    </location>
</feature>
<dbReference type="InterPro" id="IPR013249">
    <property type="entry name" value="RNA_pol_sigma70_r4_t2"/>
</dbReference>
<comment type="subunit">
    <text evidence="2">Interacts transiently with the RNA polymerase catalytic core formed by RpoA, RpoB, RpoC and RpoZ (2 alpha, 1 beta, 1 beta' and 1 omega subunit) to form the RNA polymerase holoenzyme that can initiate transcription.</text>
</comment>
<dbReference type="GO" id="GO:0016987">
    <property type="term" value="F:sigma factor activity"/>
    <property type="evidence" value="ECO:0007669"/>
    <property type="project" value="UniProtKB-KW"/>
</dbReference>
<name>N0DYZ9_9MICO</name>